<sequence>MALKNSYEENRTKLRNSDGCSVFRSELIAIDTGLKEVLSIPGSNSLWILSDSRSAIQHLSNWHKVGDTTGVAILEKLKRFSSSREIHLQWVPLYVNIAGNEIADALAKYGIAQPTMNSAPLICSELHSIYINNRQEQTILTRFWSGHLQTLTFKDVKKVFPTCVRCSACQASPEHILDCLGLSKQDLYEDPLMILDILRVNEIMDLVQLV</sequence>
<dbReference type="EMBL" id="BMAU01021067">
    <property type="protein sequence ID" value="GFX89067.1"/>
    <property type="molecule type" value="Genomic_DNA"/>
</dbReference>
<dbReference type="Pfam" id="PF00075">
    <property type="entry name" value="RNase_H"/>
    <property type="match status" value="1"/>
</dbReference>
<proteinExistence type="predicted"/>
<evidence type="ECO:0000259" key="1">
    <source>
        <dbReference type="PROSITE" id="PS50879"/>
    </source>
</evidence>
<dbReference type="InterPro" id="IPR012337">
    <property type="entry name" value="RNaseH-like_sf"/>
</dbReference>
<dbReference type="InterPro" id="IPR002156">
    <property type="entry name" value="RNaseH_domain"/>
</dbReference>
<dbReference type="InterPro" id="IPR036397">
    <property type="entry name" value="RNaseH_sf"/>
</dbReference>
<dbReference type="Gene3D" id="3.30.420.10">
    <property type="entry name" value="Ribonuclease H-like superfamily/Ribonuclease H"/>
    <property type="match status" value="1"/>
</dbReference>
<keyword evidence="3" id="KW-1185">Reference proteome</keyword>
<dbReference type="GO" id="GO:0003676">
    <property type="term" value="F:nucleic acid binding"/>
    <property type="evidence" value="ECO:0007669"/>
    <property type="project" value="InterPro"/>
</dbReference>
<reference evidence="2" key="1">
    <citation type="submission" date="2020-08" db="EMBL/GenBank/DDBJ databases">
        <title>Multicomponent nature underlies the extraordinary mechanical properties of spider dragline silk.</title>
        <authorList>
            <person name="Kono N."/>
            <person name="Nakamura H."/>
            <person name="Mori M."/>
            <person name="Yoshida Y."/>
            <person name="Ohtoshi R."/>
            <person name="Malay A.D."/>
            <person name="Moran D.A.P."/>
            <person name="Tomita M."/>
            <person name="Numata K."/>
            <person name="Arakawa K."/>
        </authorList>
    </citation>
    <scope>NUCLEOTIDE SEQUENCE</scope>
</reference>
<dbReference type="AlphaFoldDB" id="A0A8X6RGI4"/>
<dbReference type="Proteomes" id="UP000887159">
    <property type="component" value="Unassembled WGS sequence"/>
</dbReference>
<dbReference type="SUPFAM" id="SSF53098">
    <property type="entry name" value="Ribonuclease H-like"/>
    <property type="match status" value="1"/>
</dbReference>
<protein>
    <submittedName>
        <fullName evidence="2">RNase H domain-containing protein</fullName>
    </submittedName>
</protein>
<name>A0A8X6RGI4_TRICX</name>
<organism evidence="2 3">
    <name type="scientific">Trichonephila clavipes</name>
    <name type="common">Golden silk orbweaver</name>
    <name type="synonym">Nephila clavipes</name>
    <dbReference type="NCBI Taxonomy" id="2585209"/>
    <lineage>
        <taxon>Eukaryota</taxon>
        <taxon>Metazoa</taxon>
        <taxon>Ecdysozoa</taxon>
        <taxon>Arthropoda</taxon>
        <taxon>Chelicerata</taxon>
        <taxon>Arachnida</taxon>
        <taxon>Araneae</taxon>
        <taxon>Araneomorphae</taxon>
        <taxon>Entelegynae</taxon>
        <taxon>Araneoidea</taxon>
        <taxon>Nephilidae</taxon>
        <taxon>Trichonephila</taxon>
    </lineage>
</organism>
<gene>
    <name evidence="2" type="primary">NCL1_21119</name>
    <name evidence="2" type="ORF">TNCV_2853661</name>
</gene>
<comment type="caution">
    <text evidence="2">The sequence shown here is derived from an EMBL/GenBank/DDBJ whole genome shotgun (WGS) entry which is preliminary data.</text>
</comment>
<feature type="domain" description="RNase H type-1" evidence="1">
    <location>
        <begin position="1"/>
        <end position="112"/>
    </location>
</feature>
<dbReference type="CDD" id="cd09276">
    <property type="entry name" value="Rnase_HI_RT_non_LTR"/>
    <property type="match status" value="1"/>
</dbReference>
<dbReference type="GO" id="GO:0004523">
    <property type="term" value="F:RNA-DNA hybrid ribonuclease activity"/>
    <property type="evidence" value="ECO:0007669"/>
    <property type="project" value="InterPro"/>
</dbReference>
<dbReference type="PROSITE" id="PS50879">
    <property type="entry name" value="RNASE_H_1"/>
    <property type="match status" value="1"/>
</dbReference>
<evidence type="ECO:0000313" key="2">
    <source>
        <dbReference type="EMBL" id="GFX89067.1"/>
    </source>
</evidence>
<evidence type="ECO:0000313" key="3">
    <source>
        <dbReference type="Proteomes" id="UP000887159"/>
    </source>
</evidence>
<accession>A0A8X6RGI4</accession>